<keyword evidence="1" id="KW-0472">Membrane</keyword>
<dbReference type="PANTHER" id="PTHR30535:SF34">
    <property type="entry name" value="MOLYBDATE-BINDING PROTEIN MOLA"/>
    <property type="match status" value="1"/>
</dbReference>
<evidence type="ECO:0000256" key="1">
    <source>
        <dbReference type="SAM" id="Phobius"/>
    </source>
</evidence>
<dbReference type="InterPro" id="IPR002491">
    <property type="entry name" value="ABC_transptr_periplasmic_BD"/>
</dbReference>
<evidence type="ECO:0000313" key="4">
    <source>
        <dbReference type="Proteomes" id="UP000232133"/>
    </source>
</evidence>
<feature type="domain" description="Fe/B12 periplasmic-binding" evidence="2">
    <location>
        <begin position="55"/>
        <end position="325"/>
    </location>
</feature>
<dbReference type="EMBL" id="CP017803">
    <property type="protein sequence ID" value="ATZ58955.1"/>
    <property type="molecule type" value="Genomic_DNA"/>
</dbReference>
<accession>A0A2H4U4B2</accession>
<name>A0A2H4U4B2_METSM</name>
<feature type="transmembrane region" description="Helical" evidence="1">
    <location>
        <begin position="7"/>
        <end position="26"/>
    </location>
</feature>
<dbReference type="RefSeq" id="WP_100815113.1">
    <property type="nucleotide sequence ID" value="NZ_CP017803.1"/>
</dbReference>
<dbReference type="PANTHER" id="PTHR30535">
    <property type="entry name" value="VITAMIN B12-BINDING PROTEIN"/>
    <property type="match status" value="1"/>
</dbReference>
<evidence type="ECO:0000259" key="2">
    <source>
        <dbReference type="PROSITE" id="PS50983"/>
    </source>
</evidence>
<sequence>MEKKSKIIILILAVLVICGVVAHLFLTPSTVETVGSKNITDMVGRTVQIPASVGNVVATSPPMTTVIYMIAPEKLTAVNFQWTDDELKYIPSQYAGLPVVGGWYGTQDGSYEEFIASEPDMVIESIDEGGDGDLATVQERQDKFGEIPVVAVNDTTDVEKVDGSITFIGDVLGAQDNAKKLTDFNDKYLNIVHQKSGQITDKKTVYYAQGNDGLQTNPSNSTHGQLIDLVGGENVANSLAQGNTTSGIQVSVEQIIKWNPDVIITTNPDFYGKVYDNPNWAGITAVKNHDVYLSPQSPFKWFDRPVGANMIIGVPWTAKCIYPDQYQDIDMVSTTQEFYSEFYHFDLSDEQAKQMLLDSGLKESNL</sequence>
<dbReference type="Proteomes" id="UP000232133">
    <property type="component" value="Chromosome"/>
</dbReference>
<gene>
    <name evidence="3" type="ORF">BK798_00285</name>
</gene>
<evidence type="ECO:0000313" key="3">
    <source>
        <dbReference type="EMBL" id="ATZ58955.1"/>
    </source>
</evidence>
<dbReference type="PROSITE" id="PS50983">
    <property type="entry name" value="FE_B12_PBP"/>
    <property type="match status" value="1"/>
</dbReference>
<organism evidence="3 4">
    <name type="scientific">Methanobrevibacter smithii</name>
    <dbReference type="NCBI Taxonomy" id="2173"/>
    <lineage>
        <taxon>Archaea</taxon>
        <taxon>Methanobacteriati</taxon>
        <taxon>Methanobacteriota</taxon>
        <taxon>Methanomada group</taxon>
        <taxon>Methanobacteria</taxon>
        <taxon>Methanobacteriales</taxon>
        <taxon>Methanobacteriaceae</taxon>
        <taxon>Methanobrevibacter</taxon>
    </lineage>
</organism>
<proteinExistence type="predicted"/>
<dbReference type="Pfam" id="PF01497">
    <property type="entry name" value="Peripla_BP_2"/>
    <property type="match status" value="1"/>
</dbReference>
<dbReference type="InterPro" id="IPR050902">
    <property type="entry name" value="ABC_Transporter_SBP"/>
</dbReference>
<dbReference type="Gene3D" id="1.20.58.2180">
    <property type="match status" value="1"/>
</dbReference>
<reference evidence="3 4" key="1">
    <citation type="submission" date="2016-10" db="EMBL/GenBank/DDBJ databases">
        <authorList>
            <person name="Varghese N."/>
        </authorList>
    </citation>
    <scope>NUCLEOTIDE SEQUENCE [LARGE SCALE GENOMIC DNA]</scope>
    <source>
        <strain evidence="3 4">KB11</strain>
    </source>
</reference>
<protein>
    <submittedName>
        <fullName evidence="3">Iron ABC transporter substrate-binding protein</fullName>
    </submittedName>
</protein>
<dbReference type="AlphaFoldDB" id="A0A2H4U4B2"/>
<keyword evidence="1" id="KW-1133">Transmembrane helix</keyword>
<keyword evidence="1" id="KW-0812">Transmembrane</keyword>
<dbReference type="SUPFAM" id="SSF53807">
    <property type="entry name" value="Helical backbone' metal receptor"/>
    <property type="match status" value="1"/>
</dbReference>
<dbReference type="Gene3D" id="3.40.50.1980">
    <property type="entry name" value="Nitrogenase molybdenum iron protein domain"/>
    <property type="match status" value="2"/>
</dbReference>
<dbReference type="GeneID" id="35117769"/>